<evidence type="ECO:0000256" key="1">
    <source>
        <dbReference type="SAM" id="MobiDB-lite"/>
    </source>
</evidence>
<keyword evidence="3" id="KW-1185">Reference proteome</keyword>
<dbReference type="EMBL" id="NRRY01000010">
    <property type="protein sequence ID" value="MBK1618496.1"/>
    <property type="molecule type" value="Genomic_DNA"/>
</dbReference>
<dbReference type="AlphaFoldDB" id="A0A9X1B482"/>
<accession>A0A9X1B482</accession>
<evidence type="ECO:0000313" key="3">
    <source>
        <dbReference type="Proteomes" id="UP001138768"/>
    </source>
</evidence>
<dbReference type="Proteomes" id="UP001138768">
    <property type="component" value="Unassembled WGS sequence"/>
</dbReference>
<protein>
    <submittedName>
        <fullName evidence="2">Uncharacterized protein</fullName>
    </submittedName>
</protein>
<comment type="caution">
    <text evidence="2">The sequence shown here is derived from an EMBL/GenBank/DDBJ whole genome shotgun (WGS) entry which is preliminary data.</text>
</comment>
<feature type="region of interest" description="Disordered" evidence="1">
    <location>
        <begin position="32"/>
        <end position="51"/>
    </location>
</feature>
<evidence type="ECO:0000313" key="2">
    <source>
        <dbReference type="EMBL" id="MBK1618496.1"/>
    </source>
</evidence>
<gene>
    <name evidence="2" type="ORF">CKO42_08600</name>
</gene>
<proteinExistence type="predicted"/>
<organism evidence="2 3">
    <name type="scientific">Lamprobacter modestohalophilus</name>
    <dbReference type="NCBI Taxonomy" id="1064514"/>
    <lineage>
        <taxon>Bacteria</taxon>
        <taxon>Pseudomonadati</taxon>
        <taxon>Pseudomonadota</taxon>
        <taxon>Gammaproteobacteria</taxon>
        <taxon>Chromatiales</taxon>
        <taxon>Chromatiaceae</taxon>
        <taxon>Lamprobacter</taxon>
    </lineage>
</organism>
<name>A0A9X1B482_9GAMM</name>
<sequence>MPIPILIWAGIAAGTVVASAVTAYGLSQFNNEQASSSSDDQDAQRHQRQAQDAFIRKQIKAEMDAWLKGQQIHLVPEMDDRLLQQLQAGETPDASVWEALQHAAPTIQRAQTAQTTEARQIDEYTALLDVLHAQIHSTHSGAHGK</sequence>
<reference evidence="2 3" key="1">
    <citation type="journal article" date="2020" name="Microorganisms">
        <title>Osmotic Adaptation and Compatible Solute Biosynthesis of Phototrophic Bacteria as Revealed from Genome Analyses.</title>
        <authorList>
            <person name="Imhoff J.F."/>
            <person name="Rahn T."/>
            <person name="Kunzel S."/>
            <person name="Keller A."/>
            <person name="Neulinger S.C."/>
        </authorList>
    </citation>
    <scope>NUCLEOTIDE SEQUENCE [LARGE SCALE GENOMIC DNA]</scope>
    <source>
        <strain evidence="2 3">DSM 25653</strain>
    </source>
</reference>